<feature type="compositionally biased region" description="Polar residues" evidence="1">
    <location>
        <begin position="4268"/>
        <end position="4279"/>
    </location>
</feature>
<dbReference type="Pfam" id="PF13332">
    <property type="entry name" value="Fil_haemagg_2"/>
    <property type="match status" value="1"/>
</dbReference>
<sequence>MDARQFVFLTRLPSATVQSRGSFCGISKRALAFLLANVMFWQPLWAQAEGIAVSAPGTGLAQAGNGVPIVNIATPNANGLSHNQFKDYNVDAQGLILNNAIERTQATQLGGIIVGNPNLNGRAADIILNEVNGANPSQLRGYTEVAGKSAHVIVANPHGISCDGCGFINTPNVTLSTGKPVIENGQLSRYQVDQGTVSIQGAGLNASNVDQFEIITRATKINARIQANKLDIVAGRNDVDARTLTATARGGDGSPKQELAIDSSALGGMYANTIRLVGTEAGVGVRLAGDMVAGGDIHIDANGKLDLGQASAGGTLVAKAQGIDVQGPVHAAKDLAITSQGDLRNQRSLAAGDSLRLDSAGRVLNQGIVEVGVSADGSRNRQGDLQVTAQAVDNNGHTLAASRDLAINTNDLANQDGTLSAGRSARIDAQQLDNQNRGRVLSAGNLGVNSQTLLNGQGGLIAGSGALDVNSRTLINRKGELSSLGQVTLRVASLDNVAGLVTAGQSLDLQAVGLLDNRGGQVNSAQQLTASIGSLDQQGGGRLHSDSGLRLDVRHGHLDNRGGVINANGQLVLEHLANVDNRQGEISSNRAFSVVASGLDNGAGKLLSDQALTLSIAGALGNSAGLISAQGLWIDTASLLNDQRGMVSSQGGLGARVAGALNNHDGNLSAQGDLQVAVGSLDNSAGRLHGQSGLRLDLNHGTWNNQGGLVTVPGQLQLLNLAAVNNQAGEISSALGFELRGDHLDNRGGKLKSEGGLGLVVGAGLDNRGGEVQGADVRLGLGALDNRNGRIQASASLHLDSAGIDNGHGVLAAGSALALTATGLDNAFGKLISGADLTATLAGNLLNQSGLFSAGGNLQLTGADLVNHQGQLLAGATLQLGAGQLDNGTAGRIYARDVKASVSGLSQVGGGQLYSQDSLTLDLNNGHLDNRGGLINAPGQLLLSNLNGVDNQGGEISSRQAFTVAVASLDNRGGKLLADQQLTLRIARALDNTLGLVRAAALDARVASLANRQGTVEARNGLNLTVDGALDNHQGRVSSDGTLDLAVAGQLLNQGGVLGAVGTLQLNAAGLDNRLDGRIATQGNLPLEATQIDNRGGEISSVSDLTVNGGHLDNSGGGRVVANGNLALTLARLDNQAKGIISGQRTVTLVAGQLNNSAQGSLYAKQGLSLLLREGNGANGQLDNRHGVLRSDADLGLDLVNLLNDSGRVSGAGNLTLTAGQGVGNAGGQLLAGGALTLASLSLDNSRGRIAADAGLRVTTGGLSNQAGYLTSGDRLDLSAGQVDNLGGRIASDKALSATLAGLDQHGGGQLYSASALTLDLSQGLLDNSDGLINAVGPLRLRNLSTVINRSGEISSEQGFSLVAEHLDNSHGDLLSGQAIDLRIRQALLNVGGQIAAAGLTAEAASLDNHDGLFSSSANLDLTLAGALLNEAGEVSGAGISTIRAASLANGQGQVMSDGSLDLGVTGALFNQGGTLGAGHALKVAATSLDNRSGGSLVSDGSLSLALSDLLDNQAAGAVLAKGTMELLVDRIDNRAGRLSGQGSLSLRGTSLDNRGGVVRGNQDLTLRLALLDNREGLLNGAGKLDLDSGELLNQQGLVSAGGQVLLHADTVNNGKGRIASQGDLLATFKTLDQQAGELVAQGGLSLIGGRLDNRAGGLVGSTKALKIEVDSADNRGGEISGQQDVGVSAGQLDNSGGKLLAGTRLDMTVAKVINQARGLLFGQDVSLIGGHLDNTQGTLSGRRSLQVRLTAQPAALLDGHLLNGQGKLVSEGALSLDAEQLDNRSGSISSAGPLVLTSAAGLLNQGGVVESAQHLSLSSASLDNSGQGLIKSQGAASLVTGRLDNLLGGRIISDTTLSLRAGQVNNGGRIASNGVLDARMAGLVQDHGELFSNSQLTLNLDQGDLSNQGLINASQLVLKNLGVVTNRGGEISSQNAFTLAARSLDNGGGKLVSDQGLVLRSEQGLGNSQGRISAASLDLGSLSLDNRDGRISSRGSLTVNARDALVNKGGTLIAAGALTVASASLDNRHGEIAGKALVEVNVATIDNQSGQLIGTDRVEVTSSHLDNRGGLLGATKALKLSVDTLDNRGGELTGNSDVSVTGLSLDNSDGGVVFAAGNLALAVQRVINHSRGQMNGQGVSLVGASLSNSGGFIRAQLPLVLKLSGDLDNQQGTLSSESTLALTANSLDNRNGSLGSAGALSLNLKNGLDNTHGELVSDASLLLRSASLVNDQGSLSAKGAVDLVTGALSNRGGRLNSAQSLDLTAGQVSNGGSIGSLQALTAKVTGLDQLGGKLISDTRLSLDLQGGKLDNQGGLIHSAGPLLLGNLVDVSNRSGEISSTQAFTLEARSLDNDNGRVLASQDLKLVIAKTLSNIKGLIGAANLRIDAGSVDNRTGLLNSRGDLQLDSGGLLDNRQQGLVSAAGTLKLRSGDLNNQGGSLLGTGSVALVARTLNNSASGLINSQGRLDITAEGLDSSNGEVSARGDLGLKLGALSVNNGRILAEQALSLDLDGHDLSNRNGLIQAGGALNVQRVGVFDNVGGELSAKQGLTLSANRLDNGNGRLIGTRQVFLNVGSVANQNGLLSGWQGLTLHGGSLDNRNAGTLSSRSGALDVQLSGSLLNSGDGALVSQGRMDIGAASLDNSGGVLSSGDALQLNVTSLGNQSGSIDAQQWITVNGTDLDNSAGRIAGNGSLTLDLRGILTNTGGTLVSADTLLLKQALQVANQGGKIVSRGRLELNAGSLDNSQLGTLAAKEQVKVNASSILRNSAQGLIYSENADVRLQAAELINQHGEVQGHSGLLLDVGAGLDNRGGKLLAQGGNLVVQRAGSLSNQGGILASLAGLLDVNVSGVLDNRRDANGKGGVVQGQQLLMVAGVVDNSGGRIAAQSGDARIRGGDLINAGGGLYAKGLVRVDSLGLDNSAGQLAGGRIELALGDELVNRSGVIESDTLLQVSAGAVDNQSGQLRALGTAGKSDFQIRGGFDNRFGRLEIGNTDLTLNTTSLSNLNGVVLHGGTGNFDVSMANLANSGGNLVTRGGLTLNAASWTNSSVIQAGRLTVNVGELNQTAEGRLLASESFSGSGNNWSTAGVIASDGRFDLTLGGSLNASGRTSSLGAMNLTLGQLTVGGSASLSAGDNTMVKVGGLLSNAGRLTSAANLTLEAGGIDNYGSLGSGQVLTASTANLVNQGGFIFSGADMALYVQNLTNREGDIYSLGAIRVAGDAQGTRAALLENISGTLESLGDFTIAATTVSNKRVDFDPTPTLQSGYIGVRCYSCSSYMDGKVQIAPVSHLVWGKTYTYDAVGQVAKQSSLVAGRNLSVASETFSNSNSTVSAAGNIDIRTGTFSNTGKSLNGYTELKYVDVGKVGWSLWKEIVQYNADHDAGYNGGIRFWNAAGSESMASITSGSRSIGKGEIRSWTNFASMRLDTGLSGSSQKYGYAEFVLPANYASGRVDNAPAVIQGTDPFLTQRVENAGSNYLPSVVEAGGAVSITAASKITNGVERAYSRGAAGAARSLDTKVAGSAPVIVLNRQLPPNLAQQQVNPLSLPGFSLPTNPNGLFRLSDKAASAAGAAQGDSTSGNWTLGGASIDLAQREQAVPGASARTLKLDDIGALAAGAHQVAVTAREAAVIDGNGRSIQVSPVTAVDNGTWQSGRTSADAITRNEAIGSQTSVADSTGSVSATGHGTGNTGPGDGQVGISQPTRPDLAPVVSQVPVVVPASERADVPGVDARTAKVTAPGSTPATATASQVIQRVQGLPDRTVPPQPHKYLVETNPLLTDLKQFMSSDYLLAGLGYNPDESAKRLGDGFYEQRLIQQAVVAATGQRFLAGQTSDEKMFKYLMDNAIASKQQLNLAVGVGLTSEQVAALTHDIVWLEEATINGQKVLVPVVYLANANNRLAPNGALVAGKNLDLIAGQDLVNVGTLRATDNLSASAGNDILNGGLIQAGNRVDLLAGNDIVNKAGGIISGRDVSLTTLLGDVVNERSVTSHVTDSARLSARKDYVDSAARIEAANDMSINAGRDLLSAGGVLQSGRDTTLQAGRDIVLGSAEAVDSAAYGRTKTQSIVQSGSSVTAGRDFTAVAGRDLTAVASRIEAQRDIDISARGDVTLASAADEQHASYTSKKLKTQEDHVRQVGSELKAGGDIAISAGEDLAMSASRISAGDEAYLVAGGKLALLAAEDSDYSLYDKKKKGSFGGKYTKRDEVTDIRHVGSEITTGGDLTLESGGDQWYQAAKLQSDADLTISSSGKVTFEGVKDLRQESHEKSKSSLAWNSMSGRGSTDETLRQSQLLASGDLLIKAADGMSIDVRHIDQQSVSQAIDAMVKADPQLAWLKDAQARGDVDWRQVKEVHDAYKYSHSGLGAGAQLVIAIIVTYLTAGAASAAIGSATGAAAGSGTALAASGTATASAVAGGATAGSTVAAGWANVALTSVATGLASNATISAVNNRGDLGLVFKDVTSRDSLRGYVVSGVTAGLTASIFDKMTSTTTQVDGALPNVSKVVAEGGLSSLEGIGRFGANQLLQNGTSALLDRALGGESQFDDALRTSLANTFAAAGFNWVGDAGQKIDPEFRRLSKVGLHAIMGGLAAQAAGGDFKTGALAAGLNASMVDTLAQQYASMAPEQRQKLLVMNAQLIGVFAAAASGGDAKSLQTGATVAAQSTQYNWLLHEEIERMAAEKAACTSIECERDIAKRYNDLDVKRNEGLTQLCKLDSAACSRVVKTLLDDVPEMERILQTYRHQGDAGVSAFIGRVIESNTEAMQTIASSLGKDSPLLVMITQALLGRGGSKSSVSLGHGIGGKSEKPASIGAKADAEAGMPYEHPIKPNSNVDLKRASGAAYAAADNIDLFTPKDKHVLGGGSQSKARFNTSDVQEIRDMISNGLRSNSAAFYDNPAHPGTFRVVIDAGRPVGVKGQTMVRVIVGADGKVMNAFPVHEK</sequence>
<feature type="compositionally biased region" description="Gly residues" evidence="1">
    <location>
        <begin position="3684"/>
        <end position="3695"/>
    </location>
</feature>
<dbReference type="NCBIfam" id="TIGR01731">
    <property type="entry name" value="fil_hemag_20aa"/>
    <property type="match status" value="71"/>
</dbReference>
<dbReference type="InterPro" id="IPR008638">
    <property type="entry name" value="FhaB/CdiA-like_TPS"/>
</dbReference>
<feature type="region of interest" description="Disordered" evidence="1">
    <location>
        <begin position="4260"/>
        <end position="4284"/>
    </location>
</feature>
<dbReference type="InterPro" id="IPR012334">
    <property type="entry name" value="Pectin_lyas_fold"/>
</dbReference>
<dbReference type="SMART" id="SM00912">
    <property type="entry name" value="Haemagg_act"/>
    <property type="match status" value="1"/>
</dbReference>
<dbReference type="InterPro" id="IPR011050">
    <property type="entry name" value="Pectin_lyase_fold/virulence"/>
</dbReference>
<dbReference type="EMBL" id="QJRO01000002">
    <property type="protein sequence ID" value="PYB85276.1"/>
    <property type="molecule type" value="Genomic_DNA"/>
</dbReference>
<dbReference type="NCBIfam" id="TIGR01901">
    <property type="entry name" value="adhes_NPXG"/>
    <property type="match status" value="1"/>
</dbReference>
<accession>A0A2V4J7I0</accession>
<dbReference type="Pfam" id="PF05860">
    <property type="entry name" value="TPS"/>
    <property type="match status" value="1"/>
</dbReference>
<dbReference type="SUPFAM" id="SSF51126">
    <property type="entry name" value="Pectin lyase-like"/>
    <property type="match status" value="1"/>
</dbReference>
<dbReference type="Gene3D" id="2.160.20.10">
    <property type="entry name" value="Single-stranded right-handed beta-helix, Pectin lyase-like"/>
    <property type="match status" value="1"/>
</dbReference>
<name>A0A2V4J7I0_9PSED</name>
<feature type="region of interest" description="Disordered" evidence="1">
    <location>
        <begin position="3663"/>
        <end position="3705"/>
    </location>
</feature>
<feature type="domain" description="Filamentous haemagglutinin FhaB/tRNA nuclease CdiA-like TPS" evidence="2">
    <location>
        <begin position="64"/>
        <end position="185"/>
    </location>
</feature>
<protein>
    <submittedName>
        <fullName evidence="3">Adhesin</fullName>
    </submittedName>
</protein>
<evidence type="ECO:0000259" key="2">
    <source>
        <dbReference type="SMART" id="SM00912"/>
    </source>
</evidence>
<evidence type="ECO:0000313" key="3">
    <source>
        <dbReference type="EMBL" id="PYB85276.1"/>
    </source>
</evidence>
<dbReference type="InterPro" id="IPR010069">
    <property type="entry name" value="CdiA_FHA1_rpt"/>
</dbReference>
<dbReference type="RefSeq" id="WP_110697888.1">
    <property type="nucleotide sequence ID" value="NZ_QJRO01000002.1"/>
</dbReference>
<dbReference type="Pfam" id="PF05594">
    <property type="entry name" value="Fil_haemagg"/>
    <property type="match status" value="29"/>
</dbReference>
<comment type="caution">
    <text evidence="3">The sequence shown here is derived from an EMBL/GenBank/DDBJ whole genome shotgun (WGS) entry which is preliminary data.</text>
</comment>
<dbReference type="GO" id="GO:0003824">
    <property type="term" value="F:catalytic activity"/>
    <property type="evidence" value="ECO:0007669"/>
    <property type="project" value="UniProtKB-ARBA"/>
</dbReference>
<feature type="compositionally biased region" description="Polar residues" evidence="1">
    <location>
        <begin position="3666"/>
        <end position="3681"/>
    </location>
</feature>
<organism evidence="3 4">
    <name type="scientific">Pseudomonas soli</name>
    <dbReference type="NCBI Taxonomy" id="1306993"/>
    <lineage>
        <taxon>Bacteria</taxon>
        <taxon>Pseudomonadati</taxon>
        <taxon>Pseudomonadota</taxon>
        <taxon>Gammaproteobacteria</taxon>
        <taxon>Pseudomonadales</taxon>
        <taxon>Pseudomonadaceae</taxon>
        <taxon>Pseudomonas</taxon>
    </lineage>
</organism>
<evidence type="ECO:0000256" key="1">
    <source>
        <dbReference type="SAM" id="MobiDB-lite"/>
    </source>
</evidence>
<proteinExistence type="predicted"/>
<dbReference type="InterPro" id="IPR025157">
    <property type="entry name" value="Hemagglutinin_rpt"/>
</dbReference>
<gene>
    <name evidence="3" type="ORF">DMX07_04590</name>
</gene>
<dbReference type="InterPro" id="IPR008619">
    <property type="entry name" value="Filamentous_hemagglutn_rpt"/>
</dbReference>
<dbReference type="Proteomes" id="UP000247620">
    <property type="component" value="Unassembled WGS sequence"/>
</dbReference>
<reference evidence="3 4" key="1">
    <citation type="submission" date="2018-06" db="EMBL/GenBank/DDBJ databases">
        <title>Pseudomonas diversity within urban Lake Michigan freshwaters.</title>
        <authorList>
            <person name="Batrich M."/>
            <person name="Hatzopoulos T."/>
            <person name="Putonti C."/>
        </authorList>
    </citation>
    <scope>NUCLEOTIDE SEQUENCE [LARGE SCALE GENOMIC DNA]</scope>
    <source>
        <strain evidence="3 4">LBp-160603</strain>
    </source>
</reference>
<evidence type="ECO:0000313" key="4">
    <source>
        <dbReference type="Proteomes" id="UP000247620"/>
    </source>
</evidence>